<feature type="transmembrane region" description="Helical" evidence="1">
    <location>
        <begin position="14"/>
        <end position="38"/>
    </location>
</feature>
<evidence type="ECO:0000256" key="1">
    <source>
        <dbReference type="SAM" id="Phobius"/>
    </source>
</evidence>
<evidence type="ECO:0000313" key="2">
    <source>
        <dbReference type="EMBL" id="MFC4335892.1"/>
    </source>
</evidence>
<organism evidence="2 3">
    <name type="scientific">Salininema proteolyticum</name>
    <dbReference type="NCBI Taxonomy" id="1607685"/>
    <lineage>
        <taxon>Bacteria</taxon>
        <taxon>Bacillati</taxon>
        <taxon>Actinomycetota</taxon>
        <taxon>Actinomycetes</taxon>
        <taxon>Glycomycetales</taxon>
        <taxon>Glycomycetaceae</taxon>
        <taxon>Salininema</taxon>
    </lineage>
</organism>
<proteinExistence type="predicted"/>
<reference evidence="3" key="1">
    <citation type="journal article" date="2019" name="Int. J. Syst. Evol. Microbiol.">
        <title>The Global Catalogue of Microorganisms (GCM) 10K type strain sequencing project: providing services to taxonomists for standard genome sequencing and annotation.</title>
        <authorList>
            <consortium name="The Broad Institute Genomics Platform"/>
            <consortium name="The Broad Institute Genome Sequencing Center for Infectious Disease"/>
            <person name="Wu L."/>
            <person name="Ma J."/>
        </authorList>
    </citation>
    <scope>NUCLEOTIDE SEQUENCE [LARGE SCALE GENOMIC DNA]</scope>
    <source>
        <strain evidence="3">IBRC-M 10908</strain>
    </source>
</reference>
<sequence>MDDLRTAVGRLENALWIIGTTASNLVIPGIGVIVAIWLSCTLLREASSAVRTGMITINIVFAVYPLMVFFSF</sequence>
<keyword evidence="1" id="KW-0812">Transmembrane</keyword>
<keyword evidence="1" id="KW-1133">Transmembrane helix</keyword>
<comment type="caution">
    <text evidence="2">The sequence shown here is derived from an EMBL/GenBank/DDBJ whole genome shotgun (WGS) entry which is preliminary data.</text>
</comment>
<protein>
    <submittedName>
        <fullName evidence="2">Uncharacterized protein</fullName>
    </submittedName>
</protein>
<dbReference type="Proteomes" id="UP001595823">
    <property type="component" value="Unassembled WGS sequence"/>
</dbReference>
<dbReference type="EMBL" id="JBHSDK010000015">
    <property type="protein sequence ID" value="MFC4335892.1"/>
    <property type="molecule type" value="Genomic_DNA"/>
</dbReference>
<evidence type="ECO:0000313" key="3">
    <source>
        <dbReference type="Proteomes" id="UP001595823"/>
    </source>
</evidence>
<name>A0ABV8TYY1_9ACTN</name>
<feature type="transmembrane region" description="Helical" evidence="1">
    <location>
        <begin position="50"/>
        <end position="70"/>
    </location>
</feature>
<keyword evidence="1" id="KW-0472">Membrane</keyword>
<accession>A0ABV8TYY1</accession>
<dbReference type="RefSeq" id="WP_380621200.1">
    <property type="nucleotide sequence ID" value="NZ_JBHSDK010000015.1"/>
</dbReference>
<keyword evidence="3" id="KW-1185">Reference proteome</keyword>
<gene>
    <name evidence="2" type="ORF">ACFPET_11830</name>
</gene>